<sequence>DLKLTEEGRQLIFKGSLKRSNESSDLQVFLFDHALLMVKVKIVNKVEQYKIYRRPIPIELLKVSTEESHSESSQKRTQSILPGKSPTTNRGSINHRYPLTFSCLGKKGFTENLYALTMVSRKRWIDLISEQKEVIDKNKSFEKTILIEKGQFSGANKINCAAFYDNYRNLIIGTDSGVYVIEIGQRQNPALVLQVEKVSQIEILEEHQLLLVLA</sequence>
<evidence type="ECO:0000313" key="2">
    <source>
        <dbReference type="Proteomes" id="UP000789920"/>
    </source>
</evidence>
<dbReference type="Proteomes" id="UP000789920">
    <property type="component" value="Unassembled WGS sequence"/>
</dbReference>
<proteinExistence type="predicted"/>
<protein>
    <submittedName>
        <fullName evidence="1">19198_t:CDS:1</fullName>
    </submittedName>
</protein>
<gene>
    <name evidence="1" type="ORF">RPERSI_LOCUS28324</name>
</gene>
<dbReference type="EMBL" id="CAJVQC010102664">
    <property type="protein sequence ID" value="CAG8832000.1"/>
    <property type="molecule type" value="Genomic_DNA"/>
</dbReference>
<keyword evidence="2" id="KW-1185">Reference proteome</keyword>
<name>A0ACA9SAI2_9GLOM</name>
<evidence type="ECO:0000313" key="1">
    <source>
        <dbReference type="EMBL" id="CAG8832000.1"/>
    </source>
</evidence>
<feature type="non-terminal residue" evidence="1">
    <location>
        <position position="214"/>
    </location>
</feature>
<feature type="non-terminal residue" evidence="1">
    <location>
        <position position="1"/>
    </location>
</feature>
<comment type="caution">
    <text evidence="1">The sequence shown here is derived from an EMBL/GenBank/DDBJ whole genome shotgun (WGS) entry which is preliminary data.</text>
</comment>
<organism evidence="1 2">
    <name type="scientific">Racocetra persica</name>
    <dbReference type="NCBI Taxonomy" id="160502"/>
    <lineage>
        <taxon>Eukaryota</taxon>
        <taxon>Fungi</taxon>
        <taxon>Fungi incertae sedis</taxon>
        <taxon>Mucoromycota</taxon>
        <taxon>Glomeromycotina</taxon>
        <taxon>Glomeromycetes</taxon>
        <taxon>Diversisporales</taxon>
        <taxon>Gigasporaceae</taxon>
        <taxon>Racocetra</taxon>
    </lineage>
</organism>
<reference evidence="1" key="1">
    <citation type="submission" date="2021-06" db="EMBL/GenBank/DDBJ databases">
        <authorList>
            <person name="Kallberg Y."/>
            <person name="Tangrot J."/>
            <person name="Rosling A."/>
        </authorList>
    </citation>
    <scope>NUCLEOTIDE SEQUENCE</scope>
    <source>
        <strain evidence="1">MA461A</strain>
    </source>
</reference>
<accession>A0ACA9SAI2</accession>